<evidence type="ECO:0000313" key="3">
    <source>
        <dbReference type="EMBL" id="RXW19409.1"/>
    </source>
</evidence>
<dbReference type="OrthoDB" id="3248909at2759"/>
<organism evidence="3 4">
    <name type="scientific">Candolleomyces aberdarensis</name>
    <dbReference type="NCBI Taxonomy" id="2316362"/>
    <lineage>
        <taxon>Eukaryota</taxon>
        <taxon>Fungi</taxon>
        <taxon>Dikarya</taxon>
        <taxon>Basidiomycota</taxon>
        <taxon>Agaricomycotina</taxon>
        <taxon>Agaricomycetes</taxon>
        <taxon>Agaricomycetidae</taxon>
        <taxon>Agaricales</taxon>
        <taxon>Agaricineae</taxon>
        <taxon>Psathyrellaceae</taxon>
        <taxon>Candolleomyces</taxon>
    </lineage>
</organism>
<feature type="region of interest" description="Disordered" evidence="1">
    <location>
        <begin position="537"/>
        <end position="556"/>
    </location>
</feature>
<gene>
    <name evidence="3" type="ORF">EST38_g6433</name>
</gene>
<sequence length="602" mass="65596">MASDTIESKKRFDTSIGEDGTLSMYTAQTATMMGNKRFQDTTHLIPSPGYNGIPPEKYDPLLMKLPIILGAPFMLFILGLGLEIVAGISKKNNVVHSDIVGASLSLFTTPRLIDIDRLIIPNAVLWRELDWMVRMYQPFLVLAGGNAKAEQSVLLNYVELGPILTIPRALRYKHRLAFISAITASMTYLFQPFTSSVFQIRTIENSGPWEATSLETVALARDIDTLQAFVAGAGYADAAVIHNMTDPKFITGGWAMGRFDVATLQYGVEATNCPINPGGTIEERVDFRPVMFWYFHRRESTNEAEARAVFCSPFLTAHSVKIESEVKTGNILKLEPLTGAIYENEIINGTQGGRAYNGVVFSNSSNPFIQARADAVRSILPAAIFRNMTVQPGGLDAVFDKPNGVLDATRKIYTQHLSVSAKGIYFQPAQSPLPGTVIQYENRLVVDPFPAHFLASILILTGLGGIIVHVLHRNQRKKLRLSAEPGSIGATLALTARSGFGTLLTPYDGELTMEKRLESLRFGLDKRTGAIIAESDDEGSVGGMGELNGNTLTTPGLGKADETRMSLLSQNASPMSSTFAAYQSAVGHIEPWSPNGSQKDVK</sequence>
<dbReference type="AlphaFoldDB" id="A0A4Q2DI29"/>
<evidence type="ECO:0000256" key="2">
    <source>
        <dbReference type="SAM" id="Phobius"/>
    </source>
</evidence>
<dbReference type="EMBL" id="SDEE01000203">
    <property type="protein sequence ID" value="RXW19409.1"/>
    <property type="molecule type" value="Genomic_DNA"/>
</dbReference>
<feature type="transmembrane region" description="Helical" evidence="2">
    <location>
        <begin position="449"/>
        <end position="471"/>
    </location>
</feature>
<comment type="caution">
    <text evidence="3">The sequence shown here is derived from an EMBL/GenBank/DDBJ whole genome shotgun (WGS) entry which is preliminary data.</text>
</comment>
<feature type="transmembrane region" description="Helical" evidence="2">
    <location>
        <begin position="176"/>
        <end position="193"/>
    </location>
</feature>
<keyword evidence="2" id="KW-1133">Transmembrane helix</keyword>
<keyword evidence="2" id="KW-0472">Membrane</keyword>
<dbReference type="PANTHER" id="PTHR37544">
    <property type="entry name" value="SPRAY-RELATED"/>
    <property type="match status" value="1"/>
</dbReference>
<dbReference type="InterPro" id="IPR021840">
    <property type="entry name" value="DUF3433"/>
</dbReference>
<evidence type="ECO:0000313" key="4">
    <source>
        <dbReference type="Proteomes" id="UP000290288"/>
    </source>
</evidence>
<keyword evidence="4" id="KW-1185">Reference proteome</keyword>
<protein>
    <submittedName>
        <fullName evidence="3">Uncharacterized protein</fullName>
    </submittedName>
</protein>
<proteinExistence type="predicted"/>
<keyword evidence="2" id="KW-0812">Transmembrane</keyword>
<evidence type="ECO:0000256" key="1">
    <source>
        <dbReference type="SAM" id="MobiDB-lite"/>
    </source>
</evidence>
<feature type="transmembrane region" description="Helical" evidence="2">
    <location>
        <begin position="67"/>
        <end position="88"/>
    </location>
</feature>
<dbReference type="PANTHER" id="PTHR37544:SF3">
    <property type="entry name" value="SPRAY"/>
    <property type="match status" value="1"/>
</dbReference>
<reference evidence="3 4" key="1">
    <citation type="submission" date="2019-01" db="EMBL/GenBank/DDBJ databases">
        <title>Draft genome sequence of Psathyrella aberdarensis IHI B618.</title>
        <authorList>
            <person name="Buettner E."/>
            <person name="Kellner H."/>
        </authorList>
    </citation>
    <scope>NUCLEOTIDE SEQUENCE [LARGE SCALE GENOMIC DNA]</scope>
    <source>
        <strain evidence="3 4">IHI B618</strain>
    </source>
</reference>
<dbReference type="STRING" id="2316362.A0A4Q2DI29"/>
<name>A0A4Q2DI29_9AGAR</name>
<dbReference type="Proteomes" id="UP000290288">
    <property type="component" value="Unassembled WGS sequence"/>
</dbReference>
<accession>A0A4Q2DI29</accession>
<dbReference type="Pfam" id="PF11915">
    <property type="entry name" value="DUF3433"/>
    <property type="match status" value="1"/>
</dbReference>